<gene>
    <name evidence="2" type="ORF">CRD36_11145</name>
</gene>
<dbReference type="Pfam" id="PF09898">
    <property type="entry name" value="DUF2125"/>
    <property type="match status" value="1"/>
</dbReference>
<organism evidence="2 3">
    <name type="scientific">Paremcibacter congregatus</name>
    <dbReference type="NCBI Taxonomy" id="2043170"/>
    <lineage>
        <taxon>Bacteria</taxon>
        <taxon>Pseudomonadati</taxon>
        <taxon>Pseudomonadota</taxon>
        <taxon>Alphaproteobacteria</taxon>
        <taxon>Emcibacterales</taxon>
        <taxon>Emcibacteraceae</taxon>
        <taxon>Paremcibacter</taxon>
    </lineage>
</organism>
<dbReference type="AlphaFoldDB" id="A0A2G4YPY5"/>
<evidence type="ECO:0000256" key="1">
    <source>
        <dbReference type="SAM" id="Phobius"/>
    </source>
</evidence>
<accession>A0A2G4YPY5</accession>
<dbReference type="Proteomes" id="UP000229730">
    <property type="component" value="Unassembled WGS sequence"/>
</dbReference>
<dbReference type="OrthoDB" id="8478166at2"/>
<proteinExistence type="predicted"/>
<comment type="caution">
    <text evidence="2">The sequence shown here is derived from an EMBL/GenBank/DDBJ whole genome shotgun (WGS) entry which is preliminary data.</text>
</comment>
<keyword evidence="1" id="KW-0472">Membrane</keyword>
<feature type="transmembrane region" description="Helical" evidence="1">
    <location>
        <begin position="5"/>
        <end position="24"/>
    </location>
</feature>
<dbReference type="InterPro" id="IPR018666">
    <property type="entry name" value="DUF2125"/>
</dbReference>
<dbReference type="EMBL" id="PDEM01000024">
    <property type="protein sequence ID" value="PHZ84365.1"/>
    <property type="molecule type" value="Genomic_DNA"/>
</dbReference>
<evidence type="ECO:0000313" key="2">
    <source>
        <dbReference type="EMBL" id="PHZ84365.1"/>
    </source>
</evidence>
<evidence type="ECO:0008006" key="4">
    <source>
        <dbReference type="Google" id="ProtNLM"/>
    </source>
</evidence>
<dbReference type="RefSeq" id="WP_099473238.1">
    <property type="nucleotide sequence ID" value="NZ_CP041025.1"/>
</dbReference>
<keyword evidence="1" id="KW-1133">Transmembrane helix</keyword>
<reference evidence="2 3" key="1">
    <citation type="submission" date="2017-10" db="EMBL/GenBank/DDBJ databases">
        <title>Frigbacter circumglobatus gen. nov. sp. nov., isolated from sediment cultured in situ.</title>
        <authorList>
            <person name="Zhao Z."/>
        </authorList>
    </citation>
    <scope>NUCLEOTIDE SEQUENCE [LARGE SCALE GENOMIC DNA]</scope>
    <source>
        <strain evidence="2 3">ZYL</strain>
    </source>
</reference>
<sequence length="351" mass="38253">MRLKLLGLVIGGVVLGYTVFWHYMAGEVEDQIEAMVNQQRNQGVSIKYGDLDISGFPYRMELALKDLKVLKTGNKQKTITMTTPLVTLVAFPWKINHGVIVSEGGTMRIGGRRNPDFMISFGPTRASVMVDIMSRKLNRASFVLNKVTWAAGKFPKTGPTSQAGQVKLHFILPETAVSGSSMELPLQAKMYMEAADVVALEVPVGTFGKKANLVTVDIAIHGKEMPQYNVESLKKWRDDGGTLAVKTVEITSGVMDMDLSGETSLDQNMMPLGAFSAKIHGVDHIIKVLSGHDAFKQEPGKQILVELKKMSHMEETGPHAGTAVLDLPVSLQNGLLFLGPIPVAELSPVLR</sequence>
<keyword evidence="3" id="KW-1185">Reference proteome</keyword>
<dbReference type="InParanoid" id="A0A2G4YPY5"/>
<keyword evidence="1" id="KW-0812">Transmembrane</keyword>
<name>A0A2G4YPY5_9PROT</name>
<protein>
    <recommendedName>
        <fullName evidence="4">DUF2125 domain-containing protein</fullName>
    </recommendedName>
</protein>
<evidence type="ECO:0000313" key="3">
    <source>
        <dbReference type="Proteomes" id="UP000229730"/>
    </source>
</evidence>